<sequence>HWINLKIVLEKLIDKGHNVTVLVPDASLYMKAKESDRFTYQPFNASMDEQMVRAFFEDFTYFSLYEIDELNILQIAMKFYKFVSRIQDMSVSYCDSVLKSPEFMDKMQNGKFDIVLSDPMYPCSDIVAQKLNVPFVYT</sequence>
<comment type="similarity">
    <text evidence="1">Belongs to the UDP-glycosyltransferase family.</text>
</comment>
<evidence type="ECO:0000256" key="3">
    <source>
        <dbReference type="ARBA" id="ARBA00022679"/>
    </source>
</evidence>
<keyword evidence="5" id="KW-1185">Reference proteome</keyword>
<dbReference type="InterPro" id="IPR002213">
    <property type="entry name" value="UDP_glucos_trans"/>
</dbReference>
<dbReference type="Gene3D" id="3.40.50.2000">
    <property type="entry name" value="Glycogen Phosphorylase B"/>
    <property type="match status" value="1"/>
</dbReference>
<dbReference type="GO" id="GO:0016757">
    <property type="term" value="F:glycosyltransferase activity"/>
    <property type="evidence" value="ECO:0007669"/>
    <property type="project" value="UniProtKB-KW"/>
</dbReference>
<dbReference type="PANTHER" id="PTHR48043">
    <property type="entry name" value="EG:EG0003.4 PROTEIN-RELATED"/>
    <property type="match status" value="1"/>
</dbReference>
<comment type="caution">
    <text evidence="4">The sequence shown here is derived from an EMBL/GenBank/DDBJ whole genome shotgun (WGS) entry which is preliminary data.</text>
</comment>
<evidence type="ECO:0000256" key="1">
    <source>
        <dbReference type="ARBA" id="ARBA00009995"/>
    </source>
</evidence>
<dbReference type="SUPFAM" id="SSF53756">
    <property type="entry name" value="UDP-Glycosyltransferase/glycogen phosphorylase"/>
    <property type="match status" value="1"/>
</dbReference>
<evidence type="ECO:0008006" key="6">
    <source>
        <dbReference type="Google" id="ProtNLM"/>
    </source>
</evidence>
<keyword evidence="3" id="KW-0808">Transferase</keyword>
<accession>A0ABD0R7P0</accession>
<dbReference type="Pfam" id="PF00201">
    <property type="entry name" value="UDPGT"/>
    <property type="match status" value="1"/>
</dbReference>
<dbReference type="PANTHER" id="PTHR48043:SF140">
    <property type="entry name" value="UDP-GLUCURONOSYLTRANSFERASE 2A1"/>
    <property type="match status" value="1"/>
</dbReference>
<feature type="non-terminal residue" evidence="4">
    <location>
        <position position="138"/>
    </location>
</feature>
<keyword evidence="2" id="KW-0328">Glycosyltransferase</keyword>
<dbReference type="EMBL" id="JAMKFB020000005">
    <property type="protein sequence ID" value="KAL0194050.1"/>
    <property type="molecule type" value="Genomic_DNA"/>
</dbReference>
<name>A0ABD0R7P0_CIRMR</name>
<gene>
    <name evidence="4" type="ORF">M9458_012346</name>
</gene>
<reference evidence="4 5" key="1">
    <citation type="submission" date="2024-05" db="EMBL/GenBank/DDBJ databases">
        <title>Genome sequencing and assembly of Indian major carp, Cirrhinus mrigala (Hamilton, 1822).</title>
        <authorList>
            <person name="Mohindra V."/>
            <person name="Chowdhury L.M."/>
            <person name="Lal K."/>
            <person name="Jena J.K."/>
        </authorList>
    </citation>
    <scope>NUCLEOTIDE SEQUENCE [LARGE SCALE GENOMIC DNA]</scope>
    <source>
        <strain evidence="4">CM1030</strain>
        <tissue evidence="4">Blood</tissue>
    </source>
</reference>
<organism evidence="4 5">
    <name type="scientific">Cirrhinus mrigala</name>
    <name type="common">Mrigala</name>
    <dbReference type="NCBI Taxonomy" id="683832"/>
    <lineage>
        <taxon>Eukaryota</taxon>
        <taxon>Metazoa</taxon>
        <taxon>Chordata</taxon>
        <taxon>Craniata</taxon>
        <taxon>Vertebrata</taxon>
        <taxon>Euteleostomi</taxon>
        <taxon>Actinopterygii</taxon>
        <taxon>Neopterygii</taxon>
        <taxon>Teleostei</taxon>
        <taxon>Ostariophysi</taxon>
        <taxon>Cypriniformes</taxon>
        <taxon>Cyprinidae</taxon>
        <taxon>Labeoninae</taxon>
        <taxon>Labeonini</taxon>
        <taxon>Cirrhinus</taxon>
    </lineage>
</organism>
<dbReference type="AlphaFoldDB" id="A0ABD0R7P0"/>
<proteinExistence type="inferred from homology"/>
<dbReference type="InterPro" id="IPR050271">
    <property type="entry name" value="UDP-glycosyltransferase"/>
</dbReference>
<dbReference type="Proteomes" id="UP001529510">
    <property type="component" value="Unassembled WGS sequence"/>
</dbReference>
<evidence type="ECO:0000256" key="2">
    <source>
        <dbReference type="ARBA" id="ARBA00022676"/>
    </source>
</evidence>
<protein>
    <recommendedName>
        <fullName evidence="6">UD11 glucuronosyltransferase</fullName>
    </recommendedName>
</protein>
<evidence type="ECO:0000313" key="4">
    <source>
        <dbReference type="EMBL" id="KAL0194050.1"/>
    </source>
</evidence>
<feature type="non-terminal residue" evidence="4">
    <location>
        <position position="1"/>
    </location>
</feature>
<evidence type="ECO:0000313" key="5">
    <source>
        <dbReference type="Proteomes" id="UP001529510"/>
    </source>
</evidence>